<keyword evidence="2" id="KW-0677">Repeat</keyword>
<feature type="non-terminal residue" evidence="6">
    <location>
        <position position="1"/>
    </location>
</feature>
<dbReference type="AlphaFoldDB" id="A0A382LNF8"/>
<dbReference type="EMBL" id="UINC01088221">
    <property type="protein sequence ID" value="SVC38249.1"/>
    <property type="molecule type" value="Genomic_DNA"/>
</dbReference>
<dbReference type="PANTHER" id="PTHR22990">
    <property type="entry name" value="F-BOX ONLY PROTEIN"/>
    <property type="match status" value="1"/>
</dbReference>
<keyword evidence="3" id="KW-0833">Ubl conjugation pathway</keyword>
<evidence type="ECO:0000256" key="3">
    <source>
        <dbReference type="ARBA" id="ARBA00022786"/>
    </source>
</evidence>
<evidence type="ECO:0000256" key="2">
    <source>
        <dbReference type="ARBA" id="ARBA00022737"/>
    </source>
</evidence>
<gene>
    <name evidence="6" type="ORF">METZ01_LOCUS291103</name>
</gene>
<dbReference type="InterPro" id="IPR039448">
    <property type="entry name" value="Beta_helix"/>
</dbReference>
<dbReference type="Pfam" id="PF13229">
    <property type="entry name" value="Beta_helix"/>
    <property type="match status" value="1"/>
</dbReference>
<evidence type="ECO:0000313" key="6">
    <source>
        <dbReference type="EMBL" id="SVC38249.1"/>
    </source>
</evidence>
<dbReference type="NCBIfam" id="TIGR03804">
    <property type="entry name" value="para_beta_helix"/>
    <property type="match status" value="1"/>
</dbReference>
<evidence type="ECO:0000256" key="4">
    <source>
        <dbReference type="SAM" id="MobiDB-lite"/>
    </source>
</evidence>
<dbReference type="SUPFAM" id="SSF51126">
    <property type="entry name" value="Pectin lyase-like"/>
    <property type="match status" value="1"/>
</dbReference>
<protein>
    <recommendedName>
        <fullName evidence="5">Right handed beta helix domain-containing protein</fullName>
    </recommendedName>
</protein>
<sequence length="371" mass="40828">DFRGSDNRVLQAAVDYVGRLGGGTVSIGPGTFEMRNSLILRDGVRVVGVPGKTILKSCDAFQSPMASSGGINEYAVHLSDPKGFRIGDGVMVQDEKSMYGFYVTQATVTGKLEGNRLVLSRPLYHDYDPSRKARVTSGFPVVGLWGVSQVELEGLTVDGNGGEMEYLTGCRGGGIYLFECEDVTIRHCAVRNYNGDGISFQTTKRVLIEDCVCEGNFGVGLHPGCGAFEAVVRRNKCIGNKGDGLFLCWRVQGGLFENNDFSNNKRHGISIGMKDSDNVFRNNAITSNEKNGIWFRNQPEQNGAHRNVFEKNRILDNDRCIVFEGQHIDLVFRKNTIGYSKPREDATAFEAAKPQKGLQSEGNEFRNLKTP</sequence>
<dbReference type="InterPro" id="IPR022441">
    <property type="entry name" value="Para_beta_helix_rpt-2"/>
</dbReference>
<dbReference type="InterPro" id="IPR051550">
    <property type="entry name" value="SCF-Subunits/Alg-Epimerases"/>
</dbReference>
<evidence type="ECO:0000259" key="5">
    <source>
        <dbReference type="Pfam" id="PF13229"/>
    </source>
</evidence>
<dbReference type="InterPro" id="IPR011050">
    <property type="entry name" value="Pectin_lyase_fold/virulence"/>
</dbReference>
<organism evidence="6">
    <name type="scientific">marine metagenome</name>
    <dbReference type="NCBI Taxonomy" id="408172"/>
    <lineage>
        <taxon>unclassified sequences</taxon>
        <taxon>metagenomes</taxon>
        <taxon>ecological metagenomes</taxon>
    </lineage>
</organism>
<accession>A0A382LNF8</accession>
<dbReference type="InterPro" id="IPR012334">
    <property type="entry name" value="Pectin_lyas_fold"/>
</dbReference>
<proteinExistence type="predicted"/>
<dbReference type="Gene3D" id="2.160.20.10">
    <property type="entry name" value="Single-stranded right-handed beta-helix, Pectin lyase-like"/>
    <property type="match status" value="1"/>
</dbReference>
<dbReference type="PANTHER" id="PTHR22990:SF15">
    <property type="entry name" value="F-BOX ONLY PROTEIN 10"/>
    <property type="match status" value="1"/>
</dbReference>
<feature type="domain" description="Right handed beta helix" evidence="5">
    <location>
        <begin position="142"/>
        <end position="305"/>
    </location>
</feature>
<dbReference type="InterPro" id="IPR006626">
    <property type="entry name" value="PbH1"/>
</dbReference>
<name>A0A382LNF8_9ZZZZ</name>
<comment type="pathway">
    <text evidence="1">Protein modification; protein ubiquitination.</text>
</comment>
<dbReference type="SMART" id="SM00710">
    <property type="entry name" value="PbH1"/>
    <property type="match status" value="7"/>
</dbReference>
<evidence type="ECO:0000256" key="1">
    <source>
        <dbReference type="ARBA" id="ARBA00004906"/>
    </source>
</evidence>
<feature type="region of interest" description="Disordered" evidence="4">
    <location>
        <begin position="346"/>
        <end position="371"/>
    </location>
</feature>
<reference evidence="6" key="1">
    <citation type="submission" date="2018-05" db="EMBL/GenBank/DDBJ databases">
        <authorList>
            <person name="Lanie J.A."/>
            <person name="Ng W.-L."/>
            <person name="Kazmierczak K.M."/>
            <person name="Andrzejewski T.M."/>
            <person name="Davidsen T.M."/>
            <person name="Wayne K.J."/>
            <person name="Tettelin H."/>
            <person name="Glass J.I."/>
            <person name="Rusch D."/>
            <person name="Podicherti R."/>
            <person name="Tsui H.-C.T."/>
            <person name="Winkler M.E."/>
        </authorList>
    </citation>
    <scope>NUCLEOTIDE SEQUENCE</scope>
</reference>